<dbReference type="PANTHER" id="PTHR43519:SF1">
    <property type="entry name" value="ATP-DEPENDENT RNA HELICASE HRPB"/>
    <property type="match status" value="1"/>
</dbReference>
<dbReference type="PANTHER" id="PTHR43519">
    <property type="entry name" value="ATP-DEPENDENT RNA HELICASE HRPB"/>
    <property type="match status" value="1"/>
</dbReference>
<dbReference type="InterPro" id="IPR013689">
    <property type="entry name" value="RNA_helicase_ATP-dep_HrpB_C"/>
</dbReference>
<dbReference type="Pfam" id="PF00270">
    <property type="entry name" value="DEAD"/>
    <property type="match status" value="1"/>
</dbReference>
<keyword evidence="4" id="KW-0067">ATP-binding</keyword>
<dbReference type="Proteomes" id="UP001595755">
    <property type="component" value="Unassembled WGS sequence"/>
</dbReference>
<gene>
    <name evidence="7" type="primary">hrpB</name>
    <name evidence="7" type="ORF">ACFO1S_14070</name>
</gene>
<evidence type="ECO:0000313" key="7">
    <source>
        <dbReference type="EMBL" id="MFC4304551.1"/>
    </source>
</evidence>
<dbReference type="InterPro" id="IPR001650">
    <property type="entry name" value="Helicase_C-like"/>
</dbReference>
<dbReference type="RefSeq" id="WP_204606246.1">
    <property type="nucleotide sequence ID" value="NZ_JBHSED010000026.1"/>
</dbReference>
<dbReference type="GO" id="GO:0003724">
    <property type="term" value="F:RNA helicase activity"/>
    <property type="evidence" value="ECO:0007669"/>
    <property type="project" value="UniProtKB-EC"/>
</dbReference>
<accession>A0ABV8SB59</accession>
<evidence type="ECO:0000256" key="1">
    <source>
        <dbReference type="ARBA" id="ARBA00022741"/>
    </source>
</evidence>
<name>A0ABV8SB59_9BACL</name>
<evidence type="ECO:0000259" key="5">
    <source>
        <dbReference type="PROSITE" id="PS51192"/>
    </source>
</evidence>
<evidence type="ECO:0000259" key="6">
    <source>
        <dbReference type="PROSITE" id="PS51194"/>
    </source>
</evidence>
<dbReference type="Pfam" id="PF08482">
    <property type="entry name" value="HrpB_C"/>
    <property type="match status" value="1"/>
</dbReference>
<dbReference type="PROSITE" id="PS51192">
    <property type="entry name" value="HELICASE_ATP_BIND_1"/>
    <property type="match status" value="1"/>
</dbReference>
<dbReference type="InterPro" id="IPR010225">
    <property type="entry name" value="HrpB"/>
</dbReference>
<dbReference type="Pfam" id="PF00271">
    <property type="entry name" value="Helicase_C"/>
    <property type="match status" value="1"/>
</dbReference>
<keyword evidence="8" id="KW-1185">Reference proteome</keyword>
<dbReference type="EMBL" id="JBHSED010000026">
    <property type="protein sequence ID" value="MFC4304551.1"/>
    <property type="molecule type" value="Genomic_DNA"/>
</dbReference>
<dbReference type="PROSITE" id="PS51194">
    <property type="entry name" value="HELICASE_CTER"/>
    <property type="match status" value="1"/>
</dbReference>
<evidence type="ECO:0000256" key="2">
    <source>
        <dbReference type="ARBA" id="ARBA00022801"/>
    </source>
</evidence>
<dbReference type="InterPro" id="IPR049614">
    <property type="entry name" value="HrpB_DEXH"/>
</dbReference>
<organism evidence="7 8">
    <name type="scientific">Cohnella boryungensis</name>
    <dbReference type="NCBI Taxonomy" id="768479"/>
    <lineage>
        <taxon>Bacteria</taxon>
        <taxon>Bacillati</taxon>
        <taxon>Bacillota</taxon>
        <taxon>Bacilli</taxon>
        <taxon>Bacillales</taxon>
        <taxon>Paenibacillaceae</taxon>
        <taxon>Cohnella</taxon>
    </lineage>
</organism>
<dbReference type="Gene3D" id="3.40.50.300">
    <property type="entry name" value="P-loop containing nucleotide triphosphate hydrolases"/>
    <property type="match status" value="2"/>
</dbReference>
<dbReference type="SUPFAM" id="SSF52540">
    <property type="entry name" value="P-loop containing nucleoside triphosphate hydrolases"/>
    <property type="match status" value="1"/>
</dbReference>
<feature type="domain" description="Helicase C-terminal" evidence="6">
    <location>
        <begin position="200"/>
        <end position="376"/>
    </location>
</feature>
<keyword evidence="3 7" id="KW-0347">Helicase</keyword>
<sequence length="841" mass="91872">MSRSYVPLPIDSAIPELKQALAGGGSAVLIAEPGAGKTTRVPVALMEEPWLKGQKIVMLEPRRLAARSSAGFMAKELGEQVGQTVGYRVKMDTRAGPRTRIEVVTEGVLTRMLQADPALEGIGLVIFDEYHERSLQADLGLALCLQSRSLLRDDLRLLVMSATLEAEPVSELLGRAPVVRSEGRSYPVETIYRPRAASMDIAEAVARAIEDATLSDEGDVLAFLPGVGEIREVEARLRARGRLAEGRISIRALHGGLTSEEQDGALAVLPAGERKIVLATSVAETSLTVEGVTVVVDSGLMRVSRFSPRTGMSRLDTVAVSAASADQRRGRAGRLGPGTCYRLWSQEQQSALSVRSTPEILEADLTPLLLELSVWGVREPNELAWLDAPPAPALQQARELLVQLGALEDSGQKVTEHGRKLAELGKHPRTAHMLLRALPLGLGRLACDIAVLLGERDILRNSGGQASADLRARVEALSGFGAYAVDEGARRRLAEEARRLRRELGIEASASASADGSDGSTPSDCGLLLAFAYPDRIGRQRDSGKYLLSGGRGAAFASGQALAREPWIVVADVDDAGADSRIRLAAPLSFERLAVHLADRISREAEVSWDSESKSVRGRERKRLGALMIEERPLGRIASDRLLEALIDGIRTEGLELLPWTKASRQFQQRVAFARRHDESWPDLSDPALLASLEDWLGGYAEGMKSRADLQKLNLKEILESMLPWDRQRRLDAEAPTHWTVPSGSRIPIDYGDLDAPFAAVRLQELFGLPETPRIAGGRVPLTLHLLSPAQRPVQVTRDLASFWREAYFEVRKDLKGRYPKHYWPDNPLEAEATRRVRPPK</sequence>
<dbReference type="GO" id="GO:0016787">
    <property type="term" value="F:hydrolase activity"/>
    <property type="evidence" value="ECO:0007669"/>
    <property type="project" value="UniProtKB-KW"/>
</dbReference>
<comment type="caution">
    <text evidence="7">The sequence shown here is derived from an EMBL/GenBank/DDBJ whole genome shotgun (WGS) entry which is preliminary data.</text>
</comment>
<dbReference type="InterPro" id="IPR011545">
    <property type="entry name" value="DEAD/DEAH_box_helicase_dom"/>
</dbReference>
<feature type="domain" description="Helicase ATP-binding" evidence="5">
    <location>
        <begin position="18"/>
        <end position="182"/>
    </location>
</feature>
<proteinExistence type="predicted"/>
<dbReference type="InterPro" id="IPR027417">
    <property type="entry name" value="P-loop_NTPase"/>
</dbReference>
<protein>
    <submittedName>
        <fullName evidence="7">ATP-dependent helicase HrpB</fullName>
        <ecNumber evidence="7">3.6.4.13</ecNumber>
    </submittedName>
</protein>
<keyword evidence="1" id="KW-0547">Nucleotide-binding</keyword>
<dbReference type="InterPro" id="IPR014001">
    <property type="entry name" value="Helicase_ATP-bd"/>
</dbReference>
<keyword evidence="2 7" id="KW-0378">Hydrolase</keyword>
<evidence type="ECO:0000313" key="8">
    <source>
        <dbReference type="Proteomes" id="UP001595755"/>
    </source>
</evidence>
<evidence type="ECO:0000256" key="4">
    <source>
        <dbReference type="ARBA" id="ARBA00022840"/>
    </source>
</evidence>
<dbReference type="NCBIfam" id="TIGR01970">
    <property type="entry name" value="DEAH_box_HrpB"/>
    <property type="match status" value="1"/>
</dbReference>
<dbReference type="InterPro" id="IPR007502">
    <property type="entry name" value="Helicase-assoc_dom"/>
</dbReference>
<dbReference type="SMART" id="SM00490">
    <property type="entry name" value="HELICc"/>
    <property type="match status" value="1"/>
</dbReference>
<dbReference type="SMART" id="SM00487">
    <property type="entry name" value="DEXDc"/>
    <property type="match status" value="1"/>
</dbReference>
<dbReference type="Gene3D" id="1.20.120.1080">
    <property type="match status" value="1"/>
</dbReference>
<evidence type="ECO:0000256" key="3">
    <source>
        <dbReference type="ARBA" id="ARBA00022806"/>
    </source>
</evidence>
<dbReference type="EC" id="3.6.4.13" evidence="7"/>
<dbReference type="CDD" id="cd18791">
    <property type="entry name" value="SF2_C_RHA"/>
    <property type="match status" value="1"/>
</dbReference>
<dbReference type="CDD" id="cd17990">
    <property type="entry name" value="DEXHc_HrpB"/>
    <property type="match status" value="1"/>
</dbReference>
<reference evidence="8" key="1">
    <citation type="journal article" date="2019" name="Int. J. Syst. Evol. Microbiol.">
        <title>The Global Catalogue of Microorganisms (GCM) 10K type strain sequencing project: providing services to taxonomists for standard genome sequencing and annotation.</title>
        <authorList>
            <consortium name="The Broad Institute Genomics Platform"/>
            <consortium name="The Broad Institute Genome Sequencing Center for Infectious Disease"/>
            <person name="Wu L."/>
            <person name="Ma J."/>
        </authorList>
    </citation>
    <scope>NUCLEOTIDE SEQUENCE [LARGE SCALE GENOMIC DNA]</scope>
    <source>
        <strain evidence="8">CGMCC 4.1641</strain>
    </source>
</reference>
<dbReference type="PIRSF" id="PIRSF005496">
    <property type="entry name" value="ATP_hel_hrpB"/>
    <property type="match status" value="1"/>
</dbReference>
<dbReference type="SMART" id="SM00847">
    <property type="entry name" value="HA2"/>
    <property type="match status" value="1"/>
</dbReference>